<proteinExistence type="predicted"/>
<name>A0A2A6BF47_PRIPA</name>
<accession>A0A2A6BF47</accession>
<accession>A0A8R1YUX5</accession>
<dbReference type="AlphaFoldDB" id="A0A2A6BF47"/>
<keyword evidence="2" id="KW-1185">Reference proteome</keyword>
<reference evidence="2" key="1">
    <citation type="journal article" date="2008" name="Nat. Genet.">
        <title>The Pristionchus pacificus genome provides a unique perspective on nematode lifestyle and parasitism.</title>
        <authorList>
            <person name="Dieterich C."/>
            <person name="Clifton S.W."/>
            <person name="Schuster L.N."/>
            <person name="Chinwalla A."/>
            <person name="Delehaunty K."/>
            <person name="Dinkelacker I."/>
            <person name="Fulton L."/>
            <person name="Fulton R."/>
            <person name="Godfrey J."/>
            <person name="Minx P."/>
            <person name="Mitreva M."/>
            <person name="Roeseler W."/>
            <person name="Tian H."/>
            <person name="Witte H."/>
            <person name="Yang S.P."/>
            <person name="Wilson R.K."/>
            <person name="Sommer R.J."/>
        </authorList>
    </citation>
    <scope>NUCLEOTIDE SEQUENCE [LARGE SCALE GENOMIC DNA]</scope>
    <source>
        <strain evidence="2">PS312</strain>
    </source>
</reference>
<evidence type="ECO:0000313" key="2">
    <source>
        <dbReference type="Proteomes" id="UP000005239"/>
    </source>
</evidence>
<dbReference type="EnsemblMetazoa" id="PPA36923.1">
    <property type="protein sequence ID" value="PPA36923.1"/>
    <property type="gene ID" value="WBGene00275292"/>
</dbReference>
<evidence type="ECO:0000313" key="1">
    <source>
        <dbReference type="EnsemblMetazoa" id="PPA36923.1"/>
    </source>
</evidence>
<organism evidence="1 2">
    <name type="scientific">Pristionchus pacificus</name>
    <name type="common">Parasitic nematode worm</name>
    <dbReference type="NCBI Taxonomy" id="54126"/>
    <lineage>
        <taxon>Eukaryota</taxon>
        <taxon>Metazoa</taxon>
        <taxon>Ecdysozoa</taxon>
        <taxon>Nematoda</taxon>
        <taxon>Chromadorea</taxon>
        <taxon>Rhabditida</taxon>
        <taxon>Rhabditina</taxon>
        <taxon>Diplogasteromorpha</taxon>
        <taxon>Diplogasteroidea</taxon>
        <taxon>Neodiplogasteridae</taxon>
        <taxon>Pristionchus</taxon>
    </lineage>
</organism>
<sequence length="137" mass="16129">MKEKNKCKYLDGKLPCVLVAGALYSWFMLKRSPIWTKYGMATHFKDPIIPDELESIEKISIIDGIVHGFFLTYFILLGKLLFIPFALFYAYGISLILKRTMTNKFNGDSGKYTYWEDRAPPFWRICYVLYRTYYISS</sequence>
<dbReference type="Proteomes" id="UP000005239">
    <property type="component" value="Unassembled WGS sequence"/>
</dbReference>
<reference evidence="1" key="2">
    <citation type="submission" date="2022-06" db="UniProtKB">
        <authorList>
            <consortium name="EnsemblMetazoa"/>
        </authorList>
    </citation>
    <scope>IDENTIFICATION</scope>
    <source>
        <strain evidence="1">PS312</strain>
    </source>
</reference>
<protein>
    <submittedName>
        <fullName evidence="1">Uncharacterized protein</fullName>
    </submittedName>
</protein>
<gene>
    <name evidence="1" type="primary">WBGene00275292</name>
</gene>